<evidence type="ECO:0000313" key="1">
    <source>
        <dbReference type="EMBL" id="ABP52953.1"/>
    </source>
</evidence>
<gene>
    <name evidence="1" type="ordered locus">Strop_0468</name>
</gene>
<dbReference type="Proteomes" id="UP000000235">
    <property type="component" value="Chromosome"/>
</dbReference>
<evidence type="ECO:0000313" key="2">
    <source>
        <dbReference type="Proteomes" id="UP000000235"/>
    </source>
</evidence>
<name>A4X253_SALTO</name>
<dbReference type="STRING" id="369723.Strop_0468"/>
<proteinExistence type="predicted"/>
<dbReference type="Pfam" id="PF14431">
    <property type="entry name" value="YwqJ-deaminase"/>
    <property type="match status" value="1"/>
</dbReference>
<keyword evidence="2" id="KW-1185">Reference proteome</keyword>
<accession>A4X253</accession>
<evidence type="ECO:0008006" key="3">
    <source>
        <dbReference type="Google" id="ProtNLM"/>
    </source>
</evidence>
<reference evidence="2" key="1">
    <citation type="journal article" date="2007" name="Proc. Natl. Acad. Sci. U.S.A.">
        <title>Genome sequencing reveals complex secondary metabolome in the marine actinomycete Salinispora tropica.</title>
        <authorList>
            <person name="Udwary D.W."/>
            <person name="Zeigler L."/>
            <person name="Asolkar R.N."/>
            <person name="Singan V."/>
            <person name="Lapidus A."/>
            <person name="Fenical W."/>
            <person name="Jensen P.R."/>
            <person name="Moore B.S."/>
        </authorList>
    </citation>
    <scope>NUCLEOTIDE SEQUENCE [LARGE SCALE GENOMIC DNA]</scope>
    <source>
        <strain evidence="2">ATCC BAA-916 / DSM 44818 / CNB-440</strain>
    </source>
</reference>
<sequence length="127" mass="13898">MAAPRMLPLTAGALLVNGTVHTHTSVRGDLAPNLHPVIRRFLDELPSGQRERFAGWCAEVVLLSDRLYEAEADGGSISPTQARSLLWGANVWVTRIREEGDPRDEEQQPPCRSCAALLDWLGVEGLA</sequence>
<dbReference type="KEGG" id="stp:Strop_0468"/>
<dbReference type="InterPro" id="IPR025968">
    <property type="entry name" value="YwqJ_deaminase"/>
</dbReference>
<dbReference type="eggNOG" id="ENOG5031ZZ5">
    <property type="taxonomic scope" value="Bacteria"/>
</dbReference>
<dbReference type="AlphaFoldDB" id="A4X253"/>
<protein>
    <recommendedName>
        <fullName evidence="3">YwqJ-like deaminase</fullName>
    </recommendedName>
</protein>
<organism evidence="1 2">
    <name type="scientific">Salinispora tropica (strain ATCC BAA-916 / DSM 44818 / JCM 13857 / NBRC 105044 / CNB-440)</name>
    <dbReference type="NCBI Taxonomy" id="369723"/>
    <lineage>
        <taxon>Bacteria</taxon>
        <taxon>Bacillati</taxon>
        <taxon>Actinomycetota</taxon>
        <taxon>Actinomycetes</taxon>
        <taxon>Micromonosporales</taxon>
        <taxon>Micromonosporaceae</taxon>
        <taxon>Salinispora</taxon>
    </lineage>
</organism>
<dbReference type="PATRIC" id="fig|369723.5.peg.485"/>
<dbReference type="HOGENOM" id="CLU_087941_0_0_11"/>
<dbReference type="EMBL" id="CP000667">
    <property type="protein sequence ID" value="ABP52953.1"/>
    <property type="molecule type" value="Genomic_DNA"/>
</dbReference>